<feature type="region of interest" description="Disordered" evidence="1">
    <location>
        <begin position="821"/>
        <end position="882"/>
    </location>
</feature>
<feature type="compositionally biased region" description="Basic and acidic residues" evidence="1">
    <location>
        <begin position="16"/>
        <end position="43"/>
    </location>
</feature>
<evidence type="ECO:0000313" key="2">
    <source>
        <dbReference type="EMBL" id="TNN08170.1"/>
    </source>
</evidence>
<feature type="region of interest" description="Disordered" evidence="1">
    <location>
        <begin position="1"/>
        <end position="67"/>
    </location>
</feature>
<keyword evidence="3" id="KW-1185">Reference proteome</keyword>
<gene>
    <name evidence="2" type="ORF">EWB00_007272</name>
</gene>
<reference evidence="2 3" key="1">
    <citation type="submission" date="2019-03" db="EMBL/GenBank/DDBJ databases">
        <title>An improved genome assembly of the fluke Schistosoma japonicum.</title>
        <authorList>
            <person name="Hu W."/>
            <person name="Luo F."/>
            <person name="Yin M."/>
            <person name="Mo X."/>
            <person name="Sun C."/>
            <person name="Wu Q."/>
            <person name="Zhu B."/>
            <person name="Xiang M."/>
            <person name="Wang J."/>
            <person name="Wang Y."/>
            <person name="Zhang T."/>
            <person name="Xu B."/>
            <person name="Zheng H."/>
            <person name="Feng Z."/>
        </authorList>
    </citation>
    <scope>NUCLEOTIDE SEQUENCE [LARGE SCALE GENOMIC DNA]</scope>
    <source>
        <strain evidence="2">HuSjv2</strain>
        <tissue evidence="2">Worms</tissue>
    </source>
</reference>
<protein>
    <submittedName>
        <fullName evidence="2">Putative rhoptry associated membrane antigen</fullName>
    </submittedName>
</protein>
<feature type="compositionally biased region" description="Polar residues" evidence="1">
    <location>
        <begin position="1"/>
        <end position="11"/>
    </location>
</feature>
<proteinExistence type="predicted"/>
<name>A0A4Z2CW06_SCHJA</name>
<accession>A0A4Z2CW06</accession>
<dbReference type="EMBL" id="SKCS01000414">
    <property type="protein sequence ID" value="TNN08170.1"/>
    <property type="molecule type" value="Genomic_DNA"/>
</dbReference>
<dbReference type="Proteomes" id="UP000311919">
    <property type="component" value="Unassembled WGS sequence"/>
</dbReference>
<evidence type="ECO:0000256" key="1">
    <source>
        <dbReference type="SAM" id="MobiDB-lite"/>
    </source>
</evidence>
<comment type="caution">
    <text evidence="2">The sequence shown here is derived from an EMBL/GenBank/DDBJ whole genome shotgun (WGS) entry which is preliminary data.</text>
</comment>
<organism evidence="2 3">
    <name type="scientific">Schistosoma japonicum</name>
    <name type="common">Blood fluke</name>
    <dbReference type="NCBI Taxonomy" id="6182"/>
    <lineage>
        <taxon>Eukaryota</taxon>
        <taxon>Metazoa</taxon>
        <taxon>Spiralia</taxon>
        <taxon>Lophotrochozoa</taxon>
        <taxon>Platyhelminthes</taxon>
        <taxon>Trematoda</taxon>
        <taxon>Digenea</taxon>
        <taxon>Strigeidida</taxon>
        <taxon>Schistosomatoidea</taxon>
        <taxon>Schistosomatidae</taxon>
        <taxon>Schistosoma</taxon>
    </lineage>
</organism>
<dbReference type="OrthoDB" id="6270660at2759"/>
<sequence length="882" mass="101481">MENPVDTLQNSDNEELINKDELHLDKQHTDFSDNELHSVTNEREMDDSDEHSNHYTTEPVDKPDKDDKNEVITEAEEQDLVINKPTYNLELSSEEIFPKPVENIDTSSQNICDINLGEKRESQNNNINLEISGESEADHNFEPTEKYHNYDPEPYTNEPFKPATEQEFQSQNLLTDLNYETESYITNDQFVDKSEIHSIDLDEQKSENYMTTTDINYPSEVTSLPSENTYKMDENNHEKILKETIDDSGQENATHQYDEEEHIAVDHEYSTNVSEHLFPQEQIGLTELLPYNYDNDNNNISREQTAHDLNNEVYGYPDTSNTSNVIQMPFQESGNIDEIKVTYDISSLLDQPDDEDEKVLDSLVEFNENKTNGALHLDIDNDSLPDYSEHDESLVVEKHSTMGYEFLNNENADTTNINSVPEEHDIRTDYITSAQIEDDSTEMKLLDNKLDNIGELQQHLELSNQNELSDLHEISDEMLNNENSTEIDKIENPATLSYEEAVTAQVLSEENDLEKSSLLYATENLNNELQIVEHLTDDRPEPLNITVDIQNNELCNARMHKNTIMECYLSDEHSDDEKSEMNDSEMEAIQPSHFTEHQAIMNGFNERIPTPDISNNEVESAKLLDGVCKKPETSKLSNDVDEISLNSDGEQRTEFEQRYAELIAKYLPVNRQASKNDRSRRTKTLDRYSKSLLNENRYSYIDATSDSKKRAVTLERNEFRRKRRIQPKPSINDDYMFPDSVTPSKVDKSISVRSLEEGIPEGTYDVPYIDDDAFLPRRLRENKGDENESDEGSSLSLEESYWSWNPDRFSKLEANHLADTNECAPTPENQHKSKSVTSILSKKNKHHHKQDLIVKPTVNGNKSKNKGKSLLCGCVSRKSKKR</sequence>
<dbReference type="AlphaFoldDB" id="A0A4Z2CW06"/>
<evidence type="ECO:0000313" key="3">
    <source>
        <dbReference type="Proteomes" id="UP000311919"/>
    </source>
</evidence>